<name>A0ABQ5K5J0_9EUKA</name>
<keyword evidence="8" id="KW-1185">Reference proteome</keyword>
<evidence type="ECO:0000256" key="2">
    <source>
        <dbReference type="ARBA" id="ARBA00009700"/>
    </source>
</evidence>
<comment type="subcellular location">
    <subcellularLocation>
        <location evidence="1">Membrane</location>
        <topology evidence="1">Multi-pass membrane protein</topology>
    </subcellularLocation>
</comment>
<feature type="transmembrane region" description="Helical" evidence="6">
    <location>
        <begin position="202"/>
        <end position="221"/>
    </location>
</feature>
<accession>A0ABQ5K5J0</accession>
<evidence type="ECO:0000256" key="5">
    <source>
        <dbReference type="ARBA" id="ARBA00023136"/>
    </source>
</evidence>
<comment type="similarity">
    <text evidence="2">Belongs to the TMEM120 family.</text>
</comment>
<evidence type="ECO:0000256" key="6">
    <source>
        <dbReference type="SAM" id="Phobius"/>
    </source>
</evidence>
<feature type="transmembrane region" description="Helical" evidence="6">
    <location>
        <begin position="175"/>
        <end position="196"/>
    </location>
</feature>
<evidence type="ECO:0000313" key="7">
    <source>
        <dbReference type="EMBL" id="GKT27854.1"/>
    </source>
</evidence>
<dbReference type="PANTHER" id="PTHR21433:SF0">
    <property type="entry name" value="TRANSMEMBRANE PROTEIN 120 HOMOLOG"/>
    <property type="match status" value="1"/>
</dbReference>
<dbReference type="InterPro" id="IPR012926">
    <property type="entry name" value="TMEM120A/B"/>
</dbReference>
<organism evidence="7 8">
    <name type="scientific">Aduncisulcus paluster</name>
    <dbReference type="NCBI Taxonomy" id="2918883"/>
    <lineage>
        <taxon>Eukaryota</taxon>
        <taxon>Metamonada</taxon>
        <taxon>Carpediemonas-like organisms</taxon>
        <taxon>Aduncisulcus</taxon>
    </lineage>
</organism>
<keyword evidence="5 6" id="KW-0472">Membrane</keyword>
<gene>
    <name evidence="7" type="ORF">ADUPG1_000233</name>
</gene>
<feature type="transmembrane region" description="Helical" evidence="6">
    <location>
        <begin position="124"/>
        <end position="143"/>
    </location>
</feature>
<feature type="transmembrane region" description="Helical" evidence="6">
    <location>
        <begin position="261"/>
        <end position="286"/>
    </location>
</feature>
<proteinExistence type="inferred from homology"/>
<keyword evidence="4 6" id="KW-1133">Transmembrane helix</keyword>
<evidence type="ECO:0000256" key="4">
    <source>
        <dbReference type="ARBA" id="ARBA00022989"/>
    </source>
</evidence>
<dbReference type="PANTHER" id="PTHR21433">
    <property type="entry name" value="TRANSMEMBRANE PROTEIN INDUCED BY TUMOR NECROSIS FACTOR ALPHA"/>
    <property type="match status" value="1"/>
</dbReference>
<sequence>MEDNWVDLLTEKSRDLDRVIAACNANMKERLSCVADVKKSIKDAKSSLKNVHSKVKKGAISSPLTHKQNELIDNLEKKLDVAGHLLPGESHFLLSLLFGGMNVKMPQMSDRIKYKRNFEEYKAKGSYVFLILAALCVILNRPFLDAASMAAFAIYYIIITVRSLILLANGSKIRTWWLIHHVISAIIAILLCSWPAAASTYAFSRVLMIGFNSYASLISILQTKYQMARIYTLTALARVDPMTLTSNETLLPRKKITMRGLVPFLVIAHILQGLIGLALICLFLGAKNLGVDEDKGVNTHGFFGSLFQTLLHLPQRVVSPSFGQQKESYAMKVASATIDDEKCISVLTGEGYCIERIPTFARWVGSLATMMKQRLPKFMMEHADLDYLFVGEAPYQCFFVGVLMLVVSIGNYSTVLAVTIKRIVQWVSRRREMGFRNGTMTISAENSEDSDTHARMQ</sequence>
<dbReference type="Pfam" id="PF07851">
    <property type="entry name" value="TMEM120A-B"/>
    <property type="match status" value="1"/>
</dbReference>
<comment type="caution">
    <text evidence="7">The sequence shown here is derived from an EMBL/GenBank/DDBJ whole genome shotgun (WGS) entry which is preliminary data.</text>
</comment>
<dbReference type="Proteomes" id="UP001057375">
    <property type="component" value="Unassembled WGS sequence"/>
</dbReference>
<keyword evidence="3 6" id="KW-0812">Transmembrane</keyword>
<feature type="transmembrane region" description="Helical" evidence="6">
    <location>
        <begin position="149"/>
        <end position="168"/>
    </location>
</feature>
<feature type="transmembrane region" description="Helical" evidence="6">
    <location>
        <begin position="398"/>
        <end position="420"/>
    </location>
</feature>
<dbReference type="EMBL" id="BQXS01000078">
    <property type="protein sequence ID" value="GKT27854.1"/>
    <property type="molecule type" value="Genomic_DNA"/>
</dbReference>
<reference evidence="7" key="1">
    <citation type="submission" date="2022-03" db="EMBL/GenBank/DDBJ databases">
        <title>Draft genome sequence of Aduncisulcus paluster, a free-living microaerophilic Fornicata.</title>
        <authorList>
            <person name="Yuyama I."/>
            <person name="Kume K."/>
            <person name="Tamura T."/>
            <person name="Inagaki Y."/>
            <person name="Hashimoto T."/>
        </authorList>
    </citation>
    <scope>NUCLEOTIDE SEQUENCE</scope>
    <source>
        <strain evidence="7">NY0171</strain>
    </source>
</reference>
<evidence type="ECO:0000313" key="8">
    <source>
        <dbReference type="Proteomes" id="UP001057375"/>
    </source>
</evidence>
<evidence type="ECO:0000256" key="3">
    <source>
        <dbReference type="ARBA" id="ARBA00022692"/>
    </source>
</evidence>
<evidence type="ECO:0000256" key="1">
    <source>
        <dbReference type="ARBA" id="ARBA00004141"/>
    </source>
</evidence>
<protein>
    <submittedName>
        <fullName evidence="7">Ion channel TACAN/TMEM120B like protein</fullName>
    </submittedName>
</protein>